<sequence>HVRVPTAATAVAGRALQALDLAITTPGPFTKTDWKHRGCVFAKCRLLLKHYVTTTAPQRVDASYVRLPSVLVAAIDAFLFPTHPSVTSFFSPTNALDLLQ</sequence>
<dbReference type="GeneID" id="19947760"/>
<dbReference type="InParanoid" id="T0QKS9"/>
<reference evidence="1 2" key="1">
    <citation type="submission" date="2012-04" db="EMBL/GenBank/DDBJ databases">
        <title>The Genome Sequence of Saprolegnia declina VS20.</title>
        <authorList>
            <consortium name="The Broad Institute Genome Sequencing Platform"/>
            <person name="Russ C."/>
            <person name="Nusbaum C."/>
            <person name="Tyler B."/>
            <person name="van West P."/>
            <person name="Dieguez-Uribeondo J."/>
            <person name="de Bruijn I."/>
            <person name="Tripathy S."/>
            <person name="Jiang R."/>
            <person name="Young S.K."/>
            <person name="Zeng Q."/>
            <person name="Gargeya S."/>
            <person name="Fitzgerald M."/>
            <person name="Haas B."/>
            <person name="Abouelleil A."/>
            <person name="Alvarado L."/>
            <person name="Arachchi H.M."/>
            <person name="Berlin A."/>
            <person name="Chapman S.B."/>
            <person name="Goldberg J."/>
            <person name="Griggs A."/>
            <person name="Gujja S."/>
            <person name="Hansen M."/>
            <person name="Howarth C."/>
            <person name="Imamovic A."/>
            <person name="Larimer J."/>
            <person name="McCowen C."/>
            <person name="Montmayeur A."/>
            <person name="Murphy C."/>
            <person name="Neiman D."/>
            <person name="Pearson M."/>
            <person name="Priest M."/>
            <person name="Roberts A."/>
            <person name="Saif S."/>
            <person name="Shea T."/>
            <person name="Sisk P."/>
            <person name="Sykes S."/>
            <person name="Wortman J."/>
            <person name="Nusbaum C."/>
            <person name="Birren B."/>
        </authorList>
    </citation>
    <scope>NUCLEOTIDE SEQUENCE [LARGE SCALE GENOMIC DNA]</scope>
    <source>
        <strain evidence="1 2">VS20</strain>
    </source>
</reference>
<protein>
    <submittedName>
        <fullName evidence="1">Uncharacterized protein</fullName>
    </submittedName>
</protein>
<keyword evidence="2" id="KW-1185">Reference proteome</keyword>
<organism evidence="1 2">
    <name type="scientific">Saprolegnia diclina (strain VS20)</name>
    <dbReference type="NCBI Taxonomy" id="1156394"/>
    <lineage>
        <taxon>Eukaryota</taxon>
        <taxon>Sar</taxon>
        <taxon>Stramenopiles</taxon>
        <taxon>Oomycota</taxon>
        <taxon>Saprolegniomycetes</taxon>
        <taxon>Saprolegniales</taxon>
        <taxon>Saprolegniaceae</taxon>
        <taxon>Saprolegnia</taxon>
    </lineage>
</organism>
<proteinExistence type="predicted"/>
<dbReference type="Proteomes" id="UP000030762">
    <property type="component" value="Unassembled WGS sequence"/>
</dbReference>
<evidence type="ECO:0000313" key="2">
    <source>
        <dbReference type="Proteomes" id="UP000030762"/>
    </source>
</evidence>
<evidence type="ECO:0000313" key="1">
    <source>
        <dbReference type="EMBL" id="EQC35321.1"/>
    </source>
</evidence>
<gene>
    <name evidence="1" type="ORF">SDRG_07033</name>
</gene>
<name>T0QKS9_SAPDV</name>
<feature type="non-terminal residue" evidence="1">
    <location>
        <position position="100"/>
    </location>
</feature>
<dbReference type="AlphaFoldDB" id="T0QKS9"/>
<dbReference type="VEuPathDB" id="FungiDB:SDRG_07033"/>
<feature type="non-terminal residue" evidence="1">
    <location>
        <position position="1"/>
    </location>
</feature>
<dbReference type="RefSeq" id="XP_008611071.1">
    <property type="nucleotide sequence ID" value="XM_008612849.1"/>
</dbReference>
<accession>T0QKS9</accession>
<dbReference type="EMBL" id="JH767151">
    <property type="protein sequence ID" value="EQC35321.1"/>
    <property type="molecule type" value="Genomic_DNA"/>
</dbReference>